<evidence type="ECO:0000313" key="1">
    <source>
        <dbReference type="EMBL" id="KAH7862659.1"/>
    </source>
</evidence>
<dbReference type="Proteomes" id="UP000828048">
    <property type="component" value="Chromosome 12"/>
</dbReference>
<organism evidence="1 2">
    <name type="scientific">Vaccinium darrowii</name>
    <dbReference type="NCBI Taxonomy" id="229202"/>
    <lineage>
        <taxon>Eukaryota</taxon>
        <taxon>Viridiplantae</taxon>
        <taxon>Streptophyta</taxon>
        <taxon>Embryophyta</taxon>
        <taxon>Tracheophyta</taxon>
        <taxon>Spermatophyta</taxon>
        <taxon>Magnoliopsida</taxon>
        <taxon>eudicotyledons</taxon>
        <taxon>Gunneridae</taxon>
        <taxon>Pentapetalae</taxon>
        <taxon>asterids</taxon>
        <taxon>Ericales</taxon>
        <taxon>Ericaceae</taxon>
        <taxon>Vaccinioideae</taxon>
        <taxon>Vaccinieae</taxon>
        <taxon>Vaccinium</taxon>
    </lineage>
</organism>
<sequence length="566" mass="63749">MENQECGYLPNECWELIFQKVREDDERDLDSISLASKRFLSISNRVKQSLTLNVNADTLHLLPNILRRFRHIKSIVIDTNILKNIYDSIAVNGVFDQIARSGILLNLHALRFRCHVEALRDGFRALALSKNRKNNLKVLDCSWVISMQDKDLVLIADLFPQLEELRIQADRNFCDDANITDAGIGVLAVKLKELKEIEIYCPLDACFITNKSLSTNLTSLSLDLLSLKPSASPSAIGNGFANAKNLHSLSLGQALISNKRISLLAKAYPPLKMLELSSFPGNNSEIHGALKMLLHACQLTLEELSLSFWSLTDTDISDLAPYLSNLTSINLDGLSELTSVTFYTLTKSCPLLEILTMANMKEQETDTFSPDFLHKNYRMRHLDISKNPRLNDKMLENIGHVCPNLQFLRVSFCSRLTNLGIGEVLRRCPAITQLNINHLEVSNDFFGSYSDNSSKLNLKTLEACHNKISDEGMAMIGNRCPNLQYLNIGFCKQVTDKGVMEVVKKCKRLRNICLYGCEKVSTNILPEMVFSRPSLRKIDLPSKFDLTEETKNTVSSFGCRLIFNEA</sequence>
<dbReference type="EMBL" id="CM037162">
    <property type="protein sequence ID" value="KAH7862659.1"/>
    <property type="molecule type" value="Genomic_DNA"/>
</dbReference>
<keyword evidence="2" id="KW-1185">Reference proteome</keyword>
<accession>A0ACB7Z9M8</accession>
<gene>
    <name evidence="1" type="ORF">Vadar_007770</name>
</gene>
<protein>
    <submittedName>
        <fullName evidence="1">Uncharacterized protein</fullName>
    </submittedName>
</protein>
<reference evidence="1 2" key="1">
    <citation type="journal article" date="2021" name="Hortic Res">
        <title>High-quality reference genome and annotation aids understanding of berry development for evergreen blueberry (Vaccinium darrowii).</title>
        <authorList>
            <person name="Yu J."/>
            <person name="Hulse-Kemp A.M."/>
            <person name="Babiker E."/>
            <person name="Staton M."/>
        </authorList>
    </citation>
    <scope>NUCLEOTIDE SEQUENCE [LARGE SCALE GENOMIC DNA]</scope>
    <source>
        <strain evidence="2">cv. NJ 8807/NJ 8810</strain>
        <tissue evidence="1">Young leaf</tissue>
    </source>
</reference>
<name>A0ACB7Z9M8_9ERIC</name>
<comment type="caution">
    <text evidence="1">The sequence shown here is derived from an EMBL/GenBank/DDBJ whole genome shotgun (WGS) entry which is preliminary data.</text>
</comment>
<proteinExistence type="predicted"/>
<evidence type="ECO:0000313" key="2">
    <source>
        <dbReference type="Proteomes" id="UP000828048"/>
    </source>
</evidence>